<reference evidence="2" key="1">
    <citation type="submission" date="2020-10" db="EMBL/GenBank/DDBJ databases">
        <authorList>
            <person name="Han B."/>
            <person name="Lu T."/>
            <person name="Zhao Q."/>
            <person name="Huang X."/>
            <person name="Zhao Y."/>
        </authorList>
    </citation>
    <scope>NUCLEOTIDE SEQUENCE</scope>
</reference>
<organism evidence="2 3">
    <name type="scientific">Miscanthus lutarioriparius</name>
    <dbReference type="NCBI Taxonomy" id="422564"/>
    <lineage>
        <taxon>Eukaryota</taxon>
        <taxon>Viridiplantae</taxon>
        <taxon>Streptophyta</taxon>
        <taxon>Embryophyta</taxon>
        <taxon>Tracheophyta</taxon>
        <taxon>Spermatophyta</taxon>
        <taxon>Magnoliopsida</taxon>
        <taxon>Liliopsida</taxon>
        <taxon>Poales</taxon>
        <taxon>Poaceae</taxon>
        <taxon>PACMAD clade</taxon>
        <taxon>Panicoideae</taxon>
        <taxon>Andropogonodae</taxon>
        <taxon>Andropogoneae</taxon>
        <taxon>Saccharinae</taxon>
        <taxon>Miscanthus</taxon>
    </lineage>
</organism>
<accession>A0A811S9J3</accession>
<gene>
    <name evidence="2" type="ORF">NCGR_LOCUS63357</name>
</gene>
<keyword evidence="1" id="KW-0472">Membrane</keyword>
<dbReference type="PANTHER" id="PTHR34287:SF15">
    <property type="entry name" value="OS06G0551500 PROTEIN"/>
    <property type="match status" value="1"/>
</dbReference>
<sequence>MATCRTHPPVQVRRDSISFLIISAIHNAGVVVVVARDRELRLRSGGGSVVAHDDRRRRLLPGAAGAEDVSDGLLGKFADTSAFDFDYDRSGLWSPLVPLRPEVMLLAQSPAAAATAVAPEAEEGALRLLAMVVT</sequence>
<evidence type="ECO:0000313" key="3">
    <source>
        <dbReference type="Proteomes" id="UP000604825"/>
    </source>
</evidence>
<keyword evidence="1" id="KW-0812">Transmembrane</keyword>
<dbReference type="Proteomes" id="UP000604825">
    <property type="component" value="Unassembled WGS sequence"/>
</dbReference>
<keyword evidence="1" id="KW-1133">Transmembrane helix</keyword>
<protein>
    <submittedName>
        <fullName evidence="2">Uncharacterized protein</fullName>
    </submittedName>
</protein>
<dbReference type="EMBL" id="CAJGYO010000019">
    <property type="protein sequence ID" value="CAD6339259.1"/>
    <property type="molecule type" value="Genomic_DNA"/>
</dbReference>
<dbReference type="AlphaFoldDB" id="A0A811S9J3"/>
<evidence type="ECO:0000313" key="2">
    <source>
        <dbReference type="EMBL" id="CAD6339259.1"/>
    </source>
</evidence>
<dbReference type="OrthoDB" id="686565at2759"/>
<evidence type="ECO:0000256" key="1">
    <source>
        <dbReference type="SAM" id="Phobius"/>
    </source>
</evidence>
<feature type="transmembrane region" description="Helical" evidence="1">
    <location>
        <begin position="17"/>
        <end position="35"/>
    </location>
</feature>
<keyword evidence="3" id="KW-1185">Reference proteome</keyword>
<name>A0A811S9J3_9POAL</name>
<dbReference type="PANTHER" id="PTHR34287">
    <property type="entry name" value="OS06G0551500 PROTEIN-RELATED"/>
    <property type="match status" value="1"/>
</dbReference>
<proteinExistence type="predicted"/>
<comment type="caution">
    <text evidence="2">The sequence shown here is derived from an EMBL/GenBank/DDBJ whole genome shotgun (WGS) entry which is preliminary data.</text>
</comment>